<dbReference type="InterPro" id="IPR012341">
    <property type="entry name" value="6hp_glycosidase-like_sf"/>
</dbReference>
<dbReference type="PANTHER" id="PTHR33886:SF8">
    <property type="entry name" value="UNSATURATED RHAMNOGALACTURONAN HYDROLASE (EUROFUNG)"/>
    <property type="match status" value="1"/>
</dbReference>
<dbReference type="GO" id="GO:0005975">
    <property type="term" value="P:carbohydrate metabolic process"/>
    <property type="evidence" value="ECO:0007669"/>
    <property type="project" value="InterPro"/>
</dbReference>
<dbReference type="AlphaFoldDB" id="A0A3E2N5X1"/>
<dbReference type="Pfam" id="PF07470">
    <property type="entry name" value="Glyco_hydro_88"/>
    <property type="match status" value="1"/>
</dbReference>
<sequence length="375" mass="42263">MEENDMTNKELLPKIHLVMDKLMNLGGGNYENDRSVGKEDASRGIIARDFGIEEWDWPQGVGLYGLLKLQGFYADNRYLEFFDGWFQNNLQKGLPSKNINTTAPYLVLAELLDTLQNPDYEKLCLDHAHWLMNELPKTKEGGFQHVVTAIGNRDGVLLNDGEMWIDTLFMAVLFLNKMGHRFKNEDWIGETLHQVLLHIKYLYDKHTGLFYHGWSFPLNNNFGGIFWCRGNSWFTYGILELIESFDKTLDTGLLTYLTDTYKAQVNALKDLQAPSGLWHTVLTDPESYEEVSGSAAIAAGILKGIKMGILNESYHDCAARAVKGICNNIAEDGTVLNVSAGTGMGYNAEHYKNITIRPMAYGQSLTLISLIEALN</sequence>
<protein>
    <submittedName>
        <fullName evidence="2">Glycoside hydrolase family 105 protein</fullName>
    </submittedName>
</protein>
<name>A0A3E2N5X1_9FIRM</name>
<dbReference type="InterPro" id="IPR052043">
    <property type="entry name" value="PolySaccharide_Degr_Enz"/>
</dbReference>
<organism evidence="2 3">
    <name type="scientific">Lacrimispora amygdalina</name>
    <dbReference type="NCBI Taxonomy" id="253257"/>
    <lineage>
        <taxon>Bacteria</taxon>
        <taxon>Bacillati</taxon>
        <taxon>Bacillota</taxon>
        <taxon>Clostridia</taxon>
        <taxon>Lachnospirales</taxon>
        <taxon>Lachnospiraceae</taxon>
        <taxon>Lacrimispora</taxon>
    </lineage>
</organism>
<comment type="caution">
    <text evidence="2">The sequence shown here is derived from an EMBL/GenBank/DDBJ whole genome shotgun (WGS) entry which is preliminary data.</text>
</comment>
<dbReference type="Proteomes" id="UP000260680">
    <property type="component" value="Unassembled WGS sequence"/>
</dbReference>
<keyword evidence="1 2" id="KW-0378">Hydrolase</keyword>
<dbReference type="GO" id="GO:0016787">
    <property type="term" value="F:hydrolase activity"/>
    <property type="evidence" value="ECO:0007669"/>
    <property type="project" value="UniProtKB-KW"/>
</dbReference>
<dbReference type="SUPFAM" id="SSF48208">
    <property type="entry name" value="Six-hairpin glycosidases"/>
    <property type="match status" value="1"/>
</dbReference>
<dbReference type="PANTHER" id="PTHR33886">
    <property type="entry name" value="UNSATURATED RHAMNOGALACTURONAN HYDROLASE (EUROFUNG)"/>
    <property type="match status" value="1"/>
</dbReference>
<evidence type="ECO:0000256" key="1">
    <source>
        <dbReference type="ARBA" id="ARBA00022801"/>
    </source>
</evidence>
<accession>A0A3E2N5X1</accession>
<evidence type="ECO:0000313" key="2">
    <source>
        <dbReference type="EMBL" id="RFZ76354.1"/>
    </source>
</evidence>
<reference evidence="2 3" key="1">
    <citation type="submission" date="2018-07" db="EMBL/GenBank/DDBJ databases">
        <title>New species, Clostridium PI-S10-A1B.</title>
        <authorList>
            <person name="Krishna G."/>
            <person name="Summeta K."/>
            <person name="Shikha S."/>
            <person name="Prabhu P.B."/>
            <person name="Suresh K."/>
        </authorList>
    </citation>
    <scope>NUCLEOTIDE SEQUENCE [LARGE SCALE GENOMIC DNA]</scope>
    <source>
        <strain evidence="2 3">PI-S10-A1B</strain>
    </source>
</reference>
<dbReference type="OrthoDB" id="9812931at2"/>
<dbReference type="EMBL" id="QOHO01000089">
    <property type="protein sequence ID" value="RFZ76354.1"/>
    <property type="molecule type" value="Genomic_DNA"/>
</dbReference>
<dbReference type="InterPro" id="IPR008928">
    <property type="entry name" value="6-hairpin_glycosidase_sf"/>
</dbReference>
<evidence type="ECO:0000313" key="3">
    <source>
        <dbReference type="Proteomes" id="UP000260680"/>
    </source>
</evidence>
<gene>
    <name evidence="2" type="ORF">DS742_24155</name>
</gene>
<proteinExistence type="predicted"/>
<dbReference type="Gene3D" id="1.50.10.10">
    <property type="match status" value="1"/>
</dbReference>
<dbReference type="InterPro" id="IPR010905">
    <property type="entry name" value="Glyco_hydro_88"/>
</dbReference>